<dbReference type="EMBL" id="FRAG01000004">
    <property type="protein sequence ID" value="SHJ62087.1"/>
    <property type="molecule type" value="Genomic_DNA"/>
</dbReference>
<dbReference type="InterPro" id="IPR018392">
    <property type="entry name" value="LysM"/>
</dbReference>
<dbReference type="Gene3D" id="3.10.350.10">
    <property type="entry name" value="LysM domain"/>
    <property type="match status" value="4"/>
</dbReference>
<sequence length="391" mass="44788">MNIKKIIIGGIIGLTLMSQNGINAFADTISYQVRSGDTYWKISERYSIDLNELLSENSANSNSYLNVGQTIELPFNPYDKLLYKAVWGDTYWKVSEKFNVDINKLLEANHADSQTMINVDDILIIPVKNIYRTHIVEAGETYWKISQKYSVDINELLKINNANEYSELFVGQKILIPDGASSESEYSTQENDDEAYVTYTYYTVQKGDDFWKISIKFGIPQYELIKVNNMTENTILYIGDVIKIPVHNVPVKNTLGEKYGEYLDWWTEAQYVIPIGKVFKVRDFYTGKEWTMKRTVGANHADCEPLTKYDSAVMKEVWGGDYSWKTRPVIIIVDGRKIAASASAMPHDIQYIYDNGVTGHMDIHFANSTRHKDGKIDYDHQYNIKISAGLK</sequence>
<feature type="domain" description="LysM" evidence="1">
    <location>
        <begin position="29"/>
        <end position="73"/>
    </location>
</feature>
<organism evidence="2 3">
    <name type="scientific">Paramaledivibacter caminithermalis (strain DSM 15212 / CIP 107654 / DViRD3)</name>
    <name type="common">Clostridium caminithermale</name>
    <dbReference type="NCBI Taxonomy" id="1121301"/>
    <lineage>
        <taxon>Bacteria</taxon>
        <taxon>Bacillati</taxon>
        <taxon>Bacillota</taxon>
        <taxon>Clostridia</taxon>
        <taxon>Peptostreptococcales</taxon>
        <taxon>Caminicellaceae</taxon>
        <taxon>Paramaledivibacter</taxon>
    </lineage>
</organism>
<feature type="domain" description="LysM" evidence="1">
    <location>
        <begin position="81"/>
        <end position="125"/>
    </location>
</feature>
<feature type="domain" description="LysM" evidence="1">
    <location>
        <begin position="132"/>
        <end position="176"/>
    </location>
</feature>
<proteinExistence type="predicted"/>
<dbReference type="STRING" id="1121301.SAMN02745912_00523"/>
<dbReference type="Pfam" id="PF01476">
    <property type="entry name" value="LysM"/>
    <property type="match status" value="4"/>
</dbReference>
<keyword evidence="3" id="KW-1185">Reference proteome</keyword>
<feature type="domain" description="LysM" evidence="1">
    <location>
        <begin position="200"/>
        <end position="244"/>
    </location>
</feature>
<dbReference type="Proteomes" id="UP000184465">
    <property type="component" value="Unassembled WGS sequence"/>
</dbReference>
<evidence type="ECO:0000313" key="3">
    <source>
        <dbReference type="Proteomes" id="UP000184465"/>
    </source>
</evidence>
<evidence type="ECO:0000259" key="1">
    <source>
        <dbReference type="PROSITE" id="PS51782"/>
    </source>
</evidence>
<gene>
    <name evidence="2" type="ORF">SAMN02745912_00523</name>
</gene>
<evidence type="ECO:0000313" key="2">
    <source>
        <dbReference type="EMBL" id="SHJ62087.1"/>
    </source>
</evidence>
<dbReference type="SMART" id="SM00257">
    <property type="entry name" value="LysM"/>
    <property type="match status" value="4"/>
</dbReference>
<dbReference type="OrthoDB" id="529831at2"/>
<dbReference type="RefSeq" id="WP_073146821.1">
    <property type="nucleotide sequence ID" value="NZ_FRAG01000004.1"/>
</dbReference>
<dbReference type="CDD" id="cd00118">
    <property type="entry name" value="LysM"/>
    <property type="match status" value="4"/>
</dbReference>
<dbReference type="PANTHER" id="PTHR33734">
    <property type="entry name" value="LYSM DOMAIN-CONTAINING GPI-ANCHORED PROTEIN 2"/>
    <property type="match status" value="1"/>
</dbReference>
<reference evidence="2 3" key="1">
    <citation type="submission" date="2016-11" db="EMBL/GenBank/DDBJ databases">
        <authorList>
            <person name="Jaros S."/>
            <person name="Januszkiewicz K."/>
            <person name="Wedrychowicz H."/>
        </authorList>
    </citation>
    <scope>NUCLEOTIDE SEQUENCE [LARGE SCALE GENOMIC DNA]</scope>
    <source>
        <strain evidence="2 3">DSM 15212</strain>
    </source>
</reference>
<dbReference type="PROSITE" id="PS51782">
    <property type="entry name" value="LYSM"/>
    <property type="match status" value="4"/>
</dbReference>
<dbReference type="InterPro" id="IPR036779">
    <property type="entry name" value="LysM_dom_sf"/>
</dbReference>
<dbReference type="SUPFAM" id="SSF54106">
    <property type="entry name" value="LysM domain"/>
    <property type="match status" value="4"/>
</dbReference>
<dbReference type="AlphaFoldDB" id="A0A1M6KSW3"/>
<name>A0A1M6KSW3_PARC5</name>
<protein>
    <submittedName>
        <fullName evidence="2">LysM repeat-containing protein</fullName>
    </submittedName>
</protein>
<accession>A0A1M6KSW3</accession>
<dbReference type="PANTHER" id="PTHR33734:SF22">
    <property type="entry name" value="MEMBRANE-BOUND LYTIC MUREIN TRANSGLYCOSYLASE D"/>
    <property type="match status" value="1"/>
</dbReference>